<dbReference type="InterPro" id="IPR051543">
    <property type="entry name" value="Serine_Peptidase_S9A"/>
</dbReference>
<gene>
    <name evidence="3" type="ORF">DY000_02059128</name>
</gene>
<organism evidence="3 4">
    <name type="scientific">Brassica cretica</name>
    <name type="common">Mustard</name>
    <dbReference type="NCBI Taxonomy" id="69181"/>
    <lineage>
        <taxon>Eukaryota</taxon>
        <taxon>Viridiplantae</taxon>
        <taxon>Streptophyta</taxon>
        <taxon>Embryophyta</taxon>
        <taxon>Tracheophyta</taxon>
        <taxon>Spermatophyta</taxon>
        <taxon>Magnoliopsida</taxon>
        <taxon>eudicotyledons</taxon>
        <taxon>Gunneridae</taxon>
        <taxon>Pentapetalae</taxon>
        <taxon>rosids</taxon>
        <taxon>malvids</taxon>
        <taxon>Brassicales</taxon>
        <taxon>Brassicaceae</taxon>
        <taxon>Brassiceae</taxon>
        <taxon>Brassica</taxon>
    </lineage>
</organism>
<dbReference type="SUPFAM" id="SSF50993">
    <property type="entry name" value="Peptidase/esterase 'gauge' domain"/>
    <property type="match status" value="1"/>
</dbReference>
<evidence type="ECO:0000313" key="3">
    <source>
        <dbReference type="EMBL" id="KAF3519733.1"/>
    </source>
</evidence>
<proteinExistence type="inferred from homology"/>
<evidence type="ECO:0000259" key="2">
    <source>
        <dbReference type="Pfam" id="PF02897"/>
    </source>
</evidence>
<dbReference type="Pfam" id="PF02897">
    <property type="entry name" value="Peptidase_S9_N"/>
    <property type="match status" value="1"/>
</dbReference>
<evidence type="ECO:0000313" key="4">
    <source>
        <dbReference type="Proteomes" id="UP000266723"/>
    </source>
</evidence>
<dbReference type="InterPro" id="IPR023302">
    <property type="entry name" value="Pept_S9A_N"/>
</dbReference>
<feature type="domain" description="Peptidase S9A N-terminal" evidence="2">
    <location>
        <begin position="22"/>
        <end position="105"/>
    </location>
</feature>
<comment type="similarity">
    <text evidence="1">Belongs to the peptidase S9A family.</text>
</comment>
<dbReference type="Proteomes" id="UP000266723">
    <property type="component" value="Unassembled WGS sequence"/>
</dbReference>
<keyword evidence="4" id="KW-1185">Reference proteome</keyword>
<sequence length="172" mass="19396">MEYAQHCMRLIADNKAEPSVYDTMPTGPDAPPEHIILDENIKAQEYDYYSIGAFKASPDHKLVPYAEDTKGVEIYTVNVIDLEALKSLGEPLKGLTCYLQWAARGRIGEMFDRLRLIRVSPVPHESVCSLLVLKSHLRVVVRLELSTQSSSISMERVFPACCLLSDSRKRLD</sequence>
<accession>A0ABQ7B0C4</accession>
<dbReference type="EMBL" id="QGKV02001556">
    <property type="protein sequence ID" value="KAF3519733.1"/>
    <property type="molecule type" value="Genomic_DNA"/>
</dbReference>
<dbReference type="PANTHER" id="PTHR11757:SF19">
    <property type="entry name" value="PROLYL ENDOPEPTIDASE-LIKE"/>
    <property type="match status" value="1"/>
</dbReference>
<name>A0ABQ7B0C4_BRACR</name>
<dbReference type="Gene3D" id="2.130.10.120">
    <property type="entry name" value="Prolyl oligopeptidase, N-terminal domain"/>
    <property type="match status" value="1"/>
</dbReference>
<protein>
    <recommendedName>
        <fullName evidence="2">Peptidase S9A N-terminal domain-containing protein</fullName>
    </recommendedName>
</protein>
<dbReference type="PANTHER" id="PTHR11757">
    <property type="entry name" value="PROTEASE FAMILY S9A OLIGOPEPTIDASE"/>
    <property type="match status" value="1"/>
</dbReference>
<comment type="caution">
    <text evidence="3">The sequence shown here is derived from an EMBL/GenBank/DDBJ whole genome shotgun (WGS) entry which is preliminary data.</text>
</comment>
<reference evidence="3 4" key="1">
    <citation type="journal article" date="2020" name="BMC Genomics">
        <title>Intraspecific diversification of the crop wild relative Brassica cretica Lam. using demographic model selection.</title>
        <authorList>
            <person name="Kioukis A."/>
            <person name="Michalopoulou V.A."/>
            <person name="Briers L."/>
            <person name="Pirintsos S."/>
            <person name="Studholme D.J."/>
            <person name="Pavlidis P."/>
            <person name="Sarris P.F."/>
        </authorList>
    </citation>
    <scope>NUCLEOTIDE SEQUENCE [LARGE SCALE GENOMIC DNA]</scope>
    <source>
        <strain evidence="4">cv. PFS-1207/04</strain>
    </source>
</reference>
<evidence type="ECO:0000256" key="1">
    <source>
        <dbReference type="ARBA" id="ARBA00005228"/>
    </source>
</evidence>